<reference evidence="1" key="1">
    <citation type="journal article" date="2025" name="Int. J. Syst. Evol. Microbiol.">
        <title>Inconstantimicrobium mannanitabidum sp. nov., a novel member of the family Clostridiaceae isolated from anoxic soil under the treatment of reductive soil disinfestation.</title>
        <authorList>
            <person name="Ueki A."/>
            <person name="Tonouchi A."/>
            <person name="Honma S."/>
            <person name="Kaku N."/>
            <person name="Ueki K."/>
        </authorList>
    </citation>
    <scope>NUCLEOTIDE SEQUENCE</scope>
    <source>
        <strain evidence="1">TW13</strain>
    </source>
</reference>
<keyword evidence="2" id="KW-1185">Reference proteome</keyword>
<protein>
    <submittedName>
        <fullName evidence="1">Uncharacterized protein</fullName>
    </submittedName>
</protein>
<sequence>MNSFVDKHINKIIRNTNLSKDEKSDLKEYLYSSFNNKYDNYIAAGLDKNAALNKALNELGTEEEFSYELNSNINTVPKLMQYLSIILISIDLFFLILRTNLCLTFSPNFCYQLANLVPFRMIIMRIVNHHIDGFIITELSIAPFFIPIGYLIPSALNKIHNIIYNVKALIFVVILFEVVELIFRFGSCHIDYAIVNFIFSLIGYFLFNITIRILNKRNFSSNLPL</sequence>
<evidence type="ECO:0000313" key="1">
    <source>
        <dbReference type="EMBL" id="GKX68169.1"/>
    </source>
</evidence>
<proteinExistence type="predicted"/>
<name>A0ACB5RGJ0_9CLOT</name>
<organism evidence="1 2">
    <name type="scientific">Inconstantimicrobium mannanitabidum</name>
    <dbReference type="NCBI Taxonomy" id="1604901"/>
    <lineage>
        <taxon>Bacteria</taxon>
        <taxon>Bacillati</taxon>
        <taxon>Bacillota</taxon>
        <taxon>Clostridia</taxon>
        <taxon>Eubacteriales</taxon>
        <taxon>Clostridiaceae</taxon>
        <taxon>Inconstantimicrobium</taxon>
    </lineage>
</organism>
<evidence type="ECO:0000313" key="2">
    <source>
        <dbReference type="Proteomes" id="UP001058074"/>
    </source>
</evidence>
<accession>A0ACB5RGJ0</accession>
<dbReference type="Proteomes" id="UP001058074">
    <property type="component" value="Unassembled WGS sequence"/>
</dbReference>
<dbReference type="EMBL" id="BROD01000001">
    <property type="protein sequence ID" value="GKX68169.1"/>
    <property type="molecule type" value="Genomic_DNA"/>
</dbReference>
<gene>
    <name evidence="1" type="ORF">rsdtw13_34270</name>
</gene>
<comment type="caution">
    <text evidence="1">The sequence shown here is derived from an EMBL/GenBank/DDBJ whole genome shotgun (WGS) entry which is preliminary data.</text>
</comment>